<keyword evidence="3 5" id="KW-1133">Transmembrane helix</keyword>
<feature type="transmembrane region" description="Helical" evidence="5">
    <location>
        <begin position="184"/>
        <end position="207"/>
    </location>
</feature>
<evidence type="ECO:0000256" key="4">
    <source>
        <dbReference type="ARBA" id="ARBA00023136"/>
    </source>
</evidence>
<reference evidence="6 7" key="1">
    <citation type="submission" date="2020-04" db="EMBL/GenBank/DDBJ databases">
        <authorList>
            <person name="Klaysubun C."/>
            <person name="Duangmal K."/>
            <person name="Lipun K."/>
        </authorList>
    </citation>
    <scope>NUCLEOTIDE SEQUENCE [LARGE SCALE GENOMIC DNA]</scope>
    <source>
        <strain evidence="6 7">K10HN5</strain>
    </source>
</reference>
<dbReference type="Pfam" id="PF01988">
    <property type="entry name" value="VIT1"/>
    <property type="match status" value="1"/>
</dbReference>
<evidence type="ECO:0000313" key="6">
    <source>
        <dbReference type="EMBL" id="NMH99273.1"/>
    </source>
</evidence>
<comment type="caution">
    <text evidence="6">The sequence shown here is derived from an EMBL/GenBank/DDBJ whole genome shotgun (WGS) entry which is preliminary data.</text>
</comment>
<evidence type="ECO:0000256" key="1">
    <source>
        <dbReference type="ARBA" id="ARBA00004127"/>
    </source>
</evidence>
<feature type="transmembrane region" description="Helical" evidence="5">
    <location>
        <begin position="293"/>
        <end position="315"/>
    </location>
</feature>
<evidence type="ECO:0000256" key="5">
    <source>
        <dbReference type="SAM" id="Phobius"/>
    </source>
</evidence>
<dbReference type="SUPFAM" id="SSF47240">
    <property type="entry name" value="Ferritin-like"/>
    <property type="match status" value="1"/>
</dbReference>
<dbReference type="Proteomes" id="UP000820669">
    <property type="component" value="Unassembled WGS sequence"/>
</dbReference>
<dbReference type="InterPro" id="IPR039376">
    <property type="entry name" value="Ferritin_CCC1_N"/>
</dbReference>
<keyword evidence="4 5" id="KW-0472">Membrane</keyword>
<evidence type="ECO:0000256" key="3">
    <source>
        <dbReference type="ARBA" id="ARBA00022989"/>
    </source>
</evidence>
<evidence type="ECO:0000256" key="2">
    <source>
        <dbReference type="ARBA" id="ARBA00022692"/>
    </source>
</evidence>
<keyword evidence="2 5" id="KW-0812">Transmembrane</keyword>
<dbReference type="InterPro" id="IPR008217">
    <property type="entry name" value="Ccc1_fam"/>
</dbReference>
<dbReference type="RefSeq" id="WP_169382764.1">
    <property type="nucleotide sequence ID" value="NZ_JAAXLA010000034.1"/>
</dbReference>
<proteinExistence type="predicted"/>
<sequence length="377" mass="40010">MADDSQGSRDDVRRFRRNYRDEVDGAALYQAMADGEESPELARVYRRLGDVERRHAEFWAQRIRAAGSPAPPPRPSVRTRLLSGLARRFGAGLLVPTVARTERLGRNMYDDQPEAAATSMPSDERSHAFLLGEIRGGVPGSSLARLEGRHRTPGGNAVRAAVLGANDGLLSNLSLVTGVAGSGVLPGTAVLVTGLAGLLAGAFSMALGEWVSVQSSRELAERQLAIEADELAALPEEEAEELRLIYQARGLPEEEAYSLAKRLLDDPDNALDVMAREELGIDPDERGGNPWTAALTSFLLFSIGAIIPVLPFFWLDTRTGVLVSAIAGGLGLFALGAAASLFTGQGMWKSGLRQMVLGLLAAAVTFGVGRALGVAIG</sequence>
<dbReference type="PANTHER" id="PTHR31851">
    <property type="entry name" value="FE(2+)/MN(2+) TRANSPORTER PCL1"/>
    <property type="match status" value="1"/>
</dbReference>
<gene>
    <name evidence="6" type="ORF">HF526_18435</name>
</gene>
<comment type="subcellular location">
    <subcellularLocation>
        <location evidence="1">Endomembrane system</location>
        <topology evidence="1">Multi-pass membrane protein</topology>
    </subcellularLocation>
</comment>
<dbReference type="EMBL" id="JAAXLA010000034">
    <property type="protein sequence ID" value="NMH99273.1"/>
    <property type="molecule type" value="Genomic_DNA"/>
</dbReference>
<protein>
    <submittedName>
        <fullName evidence="6">Rubrerythrin family protein</fullName>
    </submittedName>
</protein>
<feature type="transmembrane region" description="Helical" evidence="5">
    <location>
        <begin position="355"/>
        <end position="376"/>
    </location>
</feature>
<name>A0ABX1SFK8_9PSEU</name>
<evidence type="ECO:0000313" key="7">
    <source>
        <dbReference type="Proteomes" id="UP000820669"/>
    </source>
</evidence>
<accession>A0ABX1SFK8</accession>
<dbReference type="CDD" id="cd01044">
    <property type="entry name" value="Ferritin_CCC1_N"/>
    <property type="match status" value="1"/>
</dbReference>
<organism evidence="6 7">
    <name type="scientific">Pseudonocardia acidicola</name>
    <dbReference type="NCBI Taxonomy" id="2724939"/>
    <lineage>
        <taxon>Bacteria</taxon>
        <taxon>Bacillati</taxon>
        <taxon>Actinomycetota</taxon>
        <taxon>Actinomycetes</taxon>
        <taxon>Pseudonocardiales</taxon>
        <taxon>Pseudonocardiaceae</taxon>
        <taxon>Pseudonocardia</taxon>
    </lineage>
</organism>
<feature type="transmembrane region" description="Helical" evidence="5">
    <location>
        <begin position="321"/>
        <end position="343"/>
    </location>
</feature>
<keyword evidence="7" id="KW-1185">Reference proteome</keyword>
<dbReference type="InterPro" id="IPR009078">
    <property type="entry name" value="Ferritin-like_SF"/>
</dbReference>